<reference evidence="1" key="1">
    <citation type="journal article" date="2021" name="PeerJ">
        <title>Analysis of 44 Vibrio anguillarum genomes reveals high genetic diversity.</title>
        <authorList>
            <person name="Hansen M.J."/>
            <person name="Dalsgaard I."/>
        </authorList>
    </citation>
    <scope>NUCLEOTIDE SEQUENCE</scope>
    <source>
        <strain evidence="1">850617-1/1</strain>
    </source>
</reference>
<organism evidence="1 2">
    <name type="scientific">Vibrio anguillarum</name>
    <name type="common">Listonella anguillarum</name>
    <dbReference type="NCBI Taxonomy" id="55601"/>
    <lineage>
        <taxon>Bacteria</taxon>
        <taxon>Pseudomonadati</taxon>
        <taxon>Pseudomonadota</taxon>
        <taxon>Gammaproteobacteria</taxon>
        <taxon>Vibrionales</taxon>
        <taxon>Vibrionaceae</taxon>
        <taxon>Vibrio</taxon>
    </lineage>
</organism>
<accession>A0AAW4BPM0</accession>
<evidence type="ECO:0000313" key="2">
    <source>
        <dbReference type="Proteomes" id="UP000786185"/>
    </source>
</evidence>
<dbReference type="Proteomes" id="UP000786185">
    <property type="component" value="Unassembled WGS sequence"/>
</dbReference>
<protein>
    <submittedName>
        <fullName evidence="1">ATP-binding protein</fullName>
    </submittedName>
</protein>
<gene>
    <name evidence="1" type="ORF">ERJ77_28370</name>
</gene>
<feature type="non-terminal residue" evidence="1">
    <location>
        <position position="1"/>
    </location>
</feature>
<keyword evidence="1" id="KW-0067">ATP-binding</keyword>
<keyword evidence="1" id="KW-0547">Nucleotide-binding</keyword>
<sequence length="152" mass="17581">HGEKKFRAEITSLEKQLDIAERQTPADLKELRQIYAMALIEMLPPHTISVGIEQNNQVTTAQLTGFGKFEELIEARYIYSRNIHGPNSRLDVSALQDNVDQHKTYLQRKEEIEHKAEENKTKTLRAIRDLRPKVAGLRTAKFHEQLRLNGDH</sequence>
<dbReference type="AlphaFoldDB" id="A0AAW4BPM0"/>
<feature type="non-terminal residue" evidence="1">
    <location>
        <position position="152"/>
    </location>
</feature>
<dbReference type="GO" id="GO:0005524">
    <property type="term" value="F:ATP binding"/>
    <property type="evidence" value="ECO:0007669"/>
    <property type="project" value="UniProtKB-KW"/>
</dbReference>
<name>A0AAW4BPM0_VIBAN</name>
<comment type="caution">
    <text evidence="1">The sequence shown here is derived from an EMBL/GenBank/DDBJ whole genome shotgun (WGS) entry which is preliminary data.</text>
</comment>
<proteinExistence type="predicted"/>
<dbReference type="EMBL" id="SCLC01001962">
    <property type="protein sequence ID" value="MBF4438332.1"/>
    <property type="molecule type" value="Genomic_DNA"/>
</dbReference>
<evidence type="ECO:0000313" key="1">
    <source>
        <dbReference type="EMBL" id="MBF4438332.1"/>
    </source>
</evidence>